<dbReference type="Proteomes" id="UP001165122">
    <property type="component" value="Unassembled WGS sequence"/>
</dbReference>
<sequence>MTWSSASSLFDSTLDARLKFDHRAHKSRLVGLYETEGSQNSDILVAIQPVAGGRHLQFYDGNSGEALGHVGLTLTPSVTPSVMPPTKNPPTSSSTLTGMLVSSNKRGSRYSEIFVNIWLLICEKAEIPTSTSRIRKPLLALTLTRLGFTPILPGKGIETVEVSRGSDSTVLLYSPESSRLRSGFNPTEIKSQNIIFIDDPTNPRGKIIHLRAKYKPSSTDLVNNEIDSRLKIGSNLSPINKPQSIKILFK</sequence>
<accession>A0A9W7FIV1</accession>
<protein>
    <submittedName>
        <fullName evidence="2">Uncharacterized protein</fullName>
    </submittedName>
</protein>
<gene>
    <name evidence="2" type="ORF">TrLO_g11087</name>
</gene>
<name>A0A9W7FIV1_9STRA</name>
<keyword evidence="3" id="KW-1185">Reference proteome</keyword>
<dbReference type="OrthoDB" id="10265703at2759"/>
<evidence type="ECO:0000256" key="1">
    <source>
        <dbReference type="SAM" id="MobiDB-lite"/>
    </source>
</evidence>
<dbReference type="AlphaFoldDB" id="A0A9W7FIV1"/>
<feature type="region of interest" description="Disordered" evidence="1">
    <location>
        <begin position="78"/>
        <end position="99"/>
    </location>
</feature>
<evidence type="ECO:0000313" key="2">
    <source>
        <dbReference type="EMBL" id="GMI13002.1"/>
    </source>
</evidence>
<proteinExistence type="predicted"/>
<evidence type="ECO:0000313" key="3">
    <source>
        <dbReference type="Proteomes" id="UP001165122"/>
    </source>
</evidence>
<comment type="caution">
    <text evidence="2">The sequence shown here is derived from an EMBL/GenBank/DDBJ whole genome shotgun (WGS) entry which is preliminary data.</text>
</comment>
<organism evidence="2 3">
    <name type="scientific">Triparma laevis f. longispina</name>
    <dbReference type="NCBI Taxonomy" id="1714387"/>
    <lineage>
        <taxon>Eukaryota</taxon>
        <taxon>Sar</taxon>
        <taxon>Stramenopiles</taxon>
        <taxon>Ochrophyta</taxon>
        <taxon>Bolidophyceae</taxon>
        <taxon>Parmales</taxon>
        <taxon>Triparmaceae</taxon>
        <taxon>Triparma</taxon>
    </lineage>
</organism>
<reference evidence="3" key="1">
    <citation type="journal article" date="2023" name="Commun. Biol.">
        <title>Genome analysis of Parmales, the sister group of diatoms, reveals the evolutionary specialization of diatoms from phago-mixotrophs to photoautotrophs.</title>
        <authorList>
            <person name="Ban H."/>
            <person name="Sato S."/>
            <person name="Yoshikawa S."/>
            <person name="Yamada K."/>
            <person name="Nakamura Y."/>
            <person name="Ichinomiya M."/>
            <person name="Sato N."/>
            <person name="Blanc-Mathieu R."/>
            <person name="Endo H."/>
            <person name="Kuwata A."/>
            <person name="Ogata H."/>
        </authorList>
    </citation>
    <scope>NUCLEOTIDE SEQUENCE [LARGE SCALE GENOMIC DNA]</scope>
    <source>
        <strain evidence="3">NIES 3700</strain>
    </source>
</reference>
<dbReference type="EMBL" id="BRXW01000184">
    <property type="protein sequence ID" value="GMI13002.1"/>
    <property type="molecule type" value="Genomic_DNA"/>
</dbReference>